<dbReference type="PROSITE" id="PS00221">
    <property type="entry name" value="MIP"/>
    <property type="match status" value="1"/>
</dbReference>
<dbReference type="OrthoDB" id="3222at2759"/>
<dbReference type="InterPro" id="IPR000425">
    <property type="entry name" value="MIP"/>
</dbReference>
<evidence type="ECO:0000256" key="2">
    <source>
        <dbReference type="ARBA" id="ARBA00006175"/>
    </source>
</evidence>
<dbReference type="SUPFAM" id="SSF81338">
    <property type="entry name" value="Aquaporin-like"/>
    <property type="match status" value="1"/>
</dbReference>
<keyword evidence="5 10" id="KW-1133">Transmembrane helix</keyword>
<dbReference type="RefSeq" id="XP_038071359.1">
    <property type="nucleotide sequence ID" value="XM_038215431.1"/>
</dbReference>
<dbReference type="CDD" id="cd00333">
    <property type="entry name" value="MIP"/>
    <property type="match status" value="1"/>
</dbReference>
<dbReference type="GO" id="GO:0015204">
    <property type="term" value="F:urea transmembrane transporter activity"/>
    <property type="evidence" value="ECO:0007669"/>
    <property type="project" value="TreeGrafter"/>
</dbReference>
<evidence type="ECO:0000256" key="6">
    <source>
        <dbReference type="ARBA" id="ARBA00023136"/>
    </source>
</evidence>
<evidence type="ECO:0000256" key="10">
    <source>
        <dbReference type="SAM" id="Phobius"/>
    </source>
</evidence>
<dbReference type="FunFam" id="1.20.1080.10:FF:000005">
    <property type="entry name" value="Aquaporin 3"/>
    <property type="match status" value="1"/>
</dbReference>
<dbReference type="EnsemblMetazoa" id="XM_038215431.1">
    <property type="protein sequence ID" value="XP_038071359.1"/>
    <property type="gene ID" value="LOC119740215"/>
</dbReference>
<comment type="subcellular location">
    <subcellularLocation>
        <location evidence="1">Membrane</location>
        <topology evidence="1">Multi-pass membrane protein</topology>
    </subcellularLocation>
</comment>
<dbReference type="AlphaFoldDB" id="A0A914B5Y5"/>
<reference evidence="11" key="1">
    <citation type="submission" date="2022-11" db="UniProtKB">
        <authorList>
            <consortium name="EnsemblMetazoa"/>
        </authorList>
    </citation>
    <scope>IDENTIFICATION</scope>
</reference>
<feature type="transmembrane region" description="Helical" evidence="10">
    <location>
        <begin position="235"/>
        <end position="258"/>
    </location>
</feature>
<dbReference type="GO" id="GO:0016323">
    <property type="term" value="C:basolateral plasma membrane"/>
    <property type="evidence" value="ECO:0007669"/>
    <property type="project" value="TreeGrafter"/>
</dbReference>
<dbReference type="NCBIfam" id="TIGR00861">
    <property type="entry name" value="MIP"/>
    <property type="match status" value="1"/>
</dbReference>
<dbReference type="InterPro" id="IPR050363">
    <property type="entry name" value="MIP/Aquaporin"/>
</dbReference>
<dbReference type="Pfam" id="PF00230">
    <property type="entry name" value="MIP"/>
    <property type="match status" value="1"/>
</dbReference>
<evidence type="ECO:0000256" key="4">
    <source>
        <dbReference type="ARBA" id="ARBA00022692"/>
    </source>
</evidence>
<protein>
    <submittedName>
        <fullName evidence="11">Uncharacterized protein</fullName>
    </submittedName>
</protein>
<feature type="transmembrane region" description="Helical" evidence="10">
    <location>
        <begin position="53"/>
        <end position="74"/>
    </location>
</feature>
<keyword evidence="4 9" id="KW-0812">Transmembrane</keyword>
<dbReference type="PANTHER" id="PTHR43829">
    <property type="entry name" value="AQUAPORIN OR AQUAGLYCEROPORIN RELATED"/>
    <property type="match status" value="1"/>
</dbReference>
<keyword evidence="3 9" id="KW-0813">Transport</keyword>
<feature type="transmembrane region" description="Helical" evidence="10">
    <location>
        <begin position="21"/>
        <end position="41"/>
    </location>
</feature>
<feature type="transmembrane region" description="Helical" evidence="10">
    <location>
        <begin position="95"/>
        <end position="115"/>
    </location>
</feature>
<evidence type="ECO:0000256" key="8">
    <source>
        <dbReference type="ARBA" id="ARBA00049405"/>
    </source>
</evidence>
<accession>A0A914B5Y5</accession>
<dbReference type="Proteomes" id="UP000887568">
    <property type="component" value="Unplaced"/>
</dbReference>
<dbReference type="GO" id="GO:0015254">
    <property type="term" value="F:glycerol channel activity"/>
    <property type="evidence" value="ECO:0007669"/>
    <property type="project" value="TreeGrafter"/>
</dbReference>
<name>A0A914B5Y5_PATMI</name>
<dbReference type="GO" id="GO:0015250">
    <property type="term" value="F:water channel activity"/>
    <property type="evidence" value="ECO:0007669"/>
    <property type="project" value="TreeGrafter"/>
</dbReference>
<sequence length="293" mass="31699">MAWTQHLRIKNQWVKEFLAEFLGTFVLMLFGDGNVAQSVLSREAYGDFLSINLGWWVAVTMGIYASAGISGGHINPAVSLALAVVGKFSWKKLPVYVLAQFIGAFAASACLYGVYLDALNAFDGGNRMVLGVNASAMIWATYPQEYLTLQGGLGDQILGTALLMLSVLAITDKRNNGAPAGMVAIMVGLSVLGIGLSFGSNCGYAINPARDFPPRLFTYCAGWGTEVWTPRGMHWWFVPIVGPCIGAIGGALLYILCVEAHHTPEHEMPITDQEENISADIIMKRRDEDSNSL</sequence>
<dbReference type="OMA" id="ILCVEAH"/>
<dbReference type="PRINTS" id="PR00783">
    <property type="entry name" value="MINTRINSICP"/>
</dbReference>
<dbReference type="InterPro" id="IPR022357">
    <property type="entry name" value="MIP_CS"/>
</dbReference>
<evidence type="ECO:0000313" key="11">
    <source>
        <dbReference type="EnsemblMetazoa" id="XP_038071359.1"/>
    </source>
</evidence>
<evidence type="ECO:0000256" key="9">
    <source>
        <dbReference type="RuleBase" id="RU000477"/>
    </source>
</evidence>
<organism evidence="11 12">
    <name type="scientific">Patiria miniata</name>
    <name type="common">Bat star</name>
    <name type="synonym">Asterina miniata</name>
    <dbReference type="NCBI Taxonomy" id="46514"/>
    <lineage>
        <taxon>Eukaryota</taxon>
        <taxon>Metazoa</taxon>
        <taxon>Echinodermata</taxon>
        <taxon>Eleutherozoa</taxon>
        <taxon>Asterozoa</taxon>
        <taxon>Asteroidea</taxon>
        <taxon>Valvatacea</taxon>
        <taxon>Valvatida</taxon>
        <taxon>Asterinidae</taxon>
        <taxon>Patiria</taxon>
    </lineage>
</organism>
<dbReference type="PRINTS" id="PR02019">
    <property type="entry name" value="AQUAPORIN7"/>
</dbReference>
<dbReference type="Gene3D" id="1.20.1080.10">
    <property type="entry name" value="Glycerol uptake facilitator protein"/>
    <property type="match status" value="1"/>
</dbReference>
<feature type="transmembrane region" description="Helical" evidence="10">
    <location>
        <begin position="153"/>
        <end position="171"/>
    </location>
</feature>
<evidence type="ECO:0000256" key="3">
    <source>
        <dbReference type="ARBA" id="ARBA00022448"/>
    </source>
</evidence>
<keyword evidence="12" id="KW-1185">Reference proteome</keyword>
<keyword evidence="6 10" id="KW-0472">Membrane</keyword>
<proteinExistence type="inferred from homology"/>
<comment type="catalytic activity">
    <reaction evidence="8">
        <text>glycerol(in) = glycerol(out)</text>
        <dbReference type="Rhea" id="RHEA:29675"/>
        <dbReference type="ChEBI" id="CHEBI:17754"/>
    </reaction>
</comment>
<evidence type="ECO:0000256" key="7">
    <source>
        <dbReference type="ARBA" id="ARBA00034651"/>
    </source>
</evidence>
<dbReference type="PANTHER" id="PTHR43829:SF9">
    <property type="entry name" value="AQUAPORIN-9"/>
    <property type="match status" value="1"/>
</dbReference>
<evidence type="ECO:0000256" key="1">
    <source>
        <dbReference type="ARBA" id="ARBA00004141"/>
    </source>
</evidence>
<evidence type="ECO:0000256" key="5">
    <source>
        <dbReference type="ARBA" id="ARBA00022989"/>
    </source>
</evidence>
<comment type="similarity">
    <text evidence="2 9">Belongs to the MIP/aquaporin (TC 1.A.8) family.</text>
</comment>
<feature type="transmembrane region" description="Helical" evidence="10">
    <location>
        <begin position="183"/>
        <end position="206"/>
    </location>
</feature>
<dbReference type="InterPro" id="IPR023271">
    <property type="entry name" value="Aquaporin-like"/>
</dbReference>
<comment type="catalytic activity">
    <reaction evidence="7">
        <text>H2O(in) = H2O(out)</text>
        <dbReference type="Rhea" id="RHEA:29667"/>
        <dbReference type="ChEBI" id="CHEBI:15377"/>
    </reaction>
</comment>
<evidence type="ECO:0000313" key="12">
    <source>
        <dbReference type="Proteomes" id="UP000887568"/>
    </source>
</evidence>
<dbReference type="GeneID" id="119740215"/>